<dbReference type="EMBL" id="RQXW01000006">
    <property type="protein sequence ID" value="RTE66187.1"/>
    <property type="molecule type" value="Genomic_DNA"/>
</dbReference>
<proteinExistence type="predicted"/>
<dbReference type="Proteomes" id="UP000283087">
    <property type="component" value="Unassembled WGS sequence"/>
</dbReference>
<gene>
    <name evidence="6" type="ORF">EH243_08700</name>
</gene>
<dbReference type="Pfam" id="PF12551">
    <property type="entry name" value="PHBC_N"/>
    <property type="match status" value="1"/>
</dbReference>
<feature type="domain" description="Poly-beta-hydroxybutyrate polymerase N-terminal" evidence="4">
    <location>
        <begin position="148"/>
        <end position="317"/>
    </location>
</feature>
<dbReference type="InterPro" id="IPR051321">
    <property type="entry name" value="PHA/PHB_synthase"/>
</dbReference>
<dbReference type="GO" id="GO:0016746">
    <property type="term" value="F:acyltransferase activity"/>
    <property type="evidence" value="ECO:0007669"/>
    <property type="project" value="UniProtKB-KW"/>
</dbReference>
<evidence type="ECO:0000256" key="1">
    <source>
        <dbReference type="ARBA" id="ARBA00022679"/>
    </source>
</evidence>
<name>A0A430KRQ9_9GAMM</name>
<dbReference type="GO" id="GO:0016787">
    <property type="term" value="F:hydrolase activity"/>
    <property type="evidence" value="ECO:0007669"/>
    <property type="project" value="UniProtKB-KW"/>
</dbReference>
<accession>A0A430KRQ9</accession>
<dbReference type="GO" id="GO:0042619">
    <property type="term" value="P:poly-hydroxybutyrate biosynthetic process"/>
    <property type="evidence" value="ECO:0007669"/>
    <property type="project" value="InterPro"/>
</dbReference>
<dbReference type="Gene3D" id="3.40.50.1820">
    <property type="entry name" value="alpha/beta hydrolase"/>
    <property type="match status" value="1"/>
</dbReference>
<dbReference type="Pfam" id="PF07167">
    <property type="entry name" value="PhaC_N"/>
    <property type="match status" value="1"/>
</dbReference>
<keyword evidence="6" id="KW-0378">Hydrolase</keyword>
<organism evidence="6 7">
    <name type="scientific">Amphritea opalescens</name>
    <dbReference type="NCBI Taxonomy" id="2490544"/>
    <lineage>
        <taxon>Bacteria</taxon>
        <taxon>Pseudomonadati</taxon>
        <taxon>Pseudomonadota</taxon>
        <taxon>Gammaproteobacteria</taxon>
        <taxon>Oceanospirillales</taxon>
        <taxon>Oceanospirillaceae</taxon>
        <taxon>Amphritea</taxon>
    </lineage>
</organism>
<dbReference type="InterPro" id="IPR029058">
    <property type="entry name" value="AB_hydrolase_fold"/>
</dbReference>
<feature type="compositionally biased region" description="Basic and acidic residues" evidence="3">
    <location>
        <begin position="1"/>
        <end position="10"/>
    </location>
</feature>
<keyword evidence="2" id="KW-0012">Acyltransferase</keyword>
<comment type="caution">
    <text evidence="6">The sequence shown here is derived from an EMBL/GenBank/DDBJ whole genome shotgun (WGS) entry which is preliminary data.</text>
</comment>
<reference evidence="6 7" key="1">
    <citation type="submission" date="2018-11" db="EMBL/GenBank/DDBJ databases">
        <title>The draft genome sequence of Amphritea opalescens ANRC-JH13T.</title>
        <authorList>
            <person name="Fang Z."/>
            <person name="Zhang Y."/>
            <person name="Han X."/>
        </authorList>
    </citation>
    <scope>NUCLEOTIDE SEQUENCE [LARGE SCALE GENOMIC DNA]</scope>
    <source>
        <strain evidence="6 7">ANRC-JH13</strain>
    </source>
</reference>
<dbReference type="SUPFAM" id="SSF53474">
    <property type="entry name" value="alpha/beta-Hydrolases"/>
    <property type="match status" value="1"/>
</dbReference>
<dbReference type="PANTHER" id="PTHR36837:SF5">
    <property type="entry name" value="POLY-3-HYDROXYBUTYRATE SYNTHASE"/>
    <property type="match status" value="1"/>
</dbReference>
<evidence type="ECO:0000256" key="2">
    <source>
        <dbReference type="ARBA" id="ARBA00023315"/>
    </source>
</evidence>
<evidence type="ECO:0000256" key="3">
    <source>
        <dbReference type="SAM" id="MobiDB-lite"/>
    </source>
</evidence>
<evidence type="ECO:0000259" key="5">
    <source>
        <dbReference type="Pfam" id="PF12551"/>
    </source>
</evidence>
<feature type="domain" description="Poly-beta-hydroxybutyrate polymerase N-terminal" evidence="5">
    <location>
        <begin position="69"/>
        <end position="108"/>
    </location>
</feature>
<keyword evidence="7" id="KW-1185">Reference proteome</keyword>
<keyword evidence="1" id="KW-0808">Transferase</keyword>
<protein>
    <submittedName>
        <fullName evidence="6">Alpha/beta fold hydrolase</fullName>
    </submittedName>
</protein>
<dbReference type="AlphaFoldDB" id="A0A430KRQ9"/>
<dbReference type="InterPro" id="IPR010941">
    <property type="entry name" value="PhaC_N"/>
</dbReference>
<dbReference type="InterPro" id="IPR022211">
    <property type="entry name" value="PHBC_N"/>
</dbReference>
<dbReference type="OrthoDB" id="7208816at2"/>
<dbReference type="PANTHER" id="PTHR36837">
    <property type="entry name" value="POLY(3-HYDROXYALKANOATE) POLYMERASE SUBUNIT PHAC"/>
    <property type="match status" value="1"/>
</dbReference>
<evidence type="ECO:0000313" key="7">
    <source>
        <dbReference type="Proteomes" id="UP000283087"/>
    </source>
</evidence>
<sequence length="637" mass="71449">MDSQPLEHADNNQTDSVDVHETKALPSPTKSQAVDQPRGVQTLKLPASVSEYLTHLFERDTSSPVSLQEAMDRTVNATMARVTGGLSPGGLAGAYADWAVHLAIAPGKQAQLLEKAIKKALNLANYASFSATGIAQDASVPCVDPLPQDRRFNGEAWQKWPYNVLYQSFLLNQQWWHSATTGVRGVTQQHENVVEFAARQMLDIFSPSNYLLTNPELLEQTEREGGLNLQRGMQNFIDDFERTINGQKPVGTENFQVGKNLGVSPGKVIYRNRLIELIQYDPVTEVVHPEPILIVPAWIMKYYILDLSPENSLVKYLTEQGFTVFMVSWKNPDVGDRDLGMDDYRTLGIMDALNAIGEVTDQPIHGVGYCLGGTLLSIAAAAMARDGDERLKTLSLFAAQTDFTEAGELMLFINESQVTFLEDMMWEKGYLDTKQMSGAFQLLRSNDLIWSRMVHDYLMGERASMNDLMAWNSDATRMPYKMHSQYLRQLFLNNMLAEGRYTVDGRAIVVSDIRAPIFMVGTERDHVAPWRSVYKLNLLADTEVTFLLTSGGHNAGIVSEIGHPRRHYRIATKKHDDRYKDPDTWFAENDTHEGSWWPEFVCWLKARSGDQTAAPLDAAKSGRKPICDAPGTYVLQE</sequence>
<evidence type="ECO:0000259" key="4">
    <source>
        <dbReference type="Pfam" id="PF07167"/>
    </source>
</evidence>
<feature type="region of interest" description="Disordered" evidence="3">
    <location>
        <begin position="1"/>
        <end position="38"/>
    </location>
</feature>
<evidence type="ECO:0000313" key="6">
    <source>
        <dbReference type="EMBL" id="RTE66187.1"/>
    </source>
</evidence>